<dbReference type="GO" id="GO:0005886">
    <property type="term" value="C:plasma membrane"/>
    <property type="evidence" value="ECO:0007669"/>
    <property type="project" value="UniProtKB-SubCell"/>
</dbReference>
<evidence type="ECO:0000256" key="1">
    <source>
        <dbReference type="ARBA" id="ARBA00002598"/>
    </source>
</evidence>
<dbReference type="InterPro" id="IPR003691">
    <property type="entry name" value="FluC"/>
</dbReference>
<dbReference type="PANTHER" id="PTHR28259:SF1">
    <property type="entry name" value="FLUORIDE EXPORT PROTEIN 1-RELATED"/>
    <property type="match status" value="1"/>
</dbReference>
<evidence type="ECO:0000256" key="7">
    <source>
        <dbReference type="ARBA" id="ARBA00035120"/>
    </source>
</evidence>
<dbReference type="AlphaFoldDB" id="A0AAD9IKC8"/>
<reference evidence="11" key="1">
    <citation type="submission" date="2021-01" db="EMBL/GenBank/DDBJ databases">
        <authorList>
            <person name="Eckstrom K.M.E."/>
        </authorList>
    </citation>
    <scope>NUCLEOTIDE SEQUENCE</scope>
    <source>
        <strain evidence="11">UVCC 0001</strain>
    </source>
</reference>
<dbReference type="GO" id="GO:1903425">
    <property type="term" value="F:fluoride transmembrane transporter activity"/>
    <property type="evidence" value="ECO:0007669"/>
    <property type="project" value="TreeGrafter"/>
</dbReference>
<keyword evidence="3" id="KW-1003">Cell membrane</keyword>
<comment type="caution">
    <text evidence="11">The sequence shown here is derived from an EMBL/GenBank/DDBJ whole genome shotgun (WGS) entry which is preliminary data.</text>
</comment>
<evidence type="ECO:0000256" key="2">
    <source>
        <dbReference type="ARBA" id="ARBA00004651"/>
    </source>
</evidence>
<comment type="catalytic activity">
    <reaction evidence="8">
        <text>fluoride(in) = fluoride(out)</text>
        <dbReference type="Rhea" id="RHEA:76159"/>
        <dbReference type="ChEBI" id="CHEBI:17051"/>
    </reaction>
    <physiologicalReaction direction="left-to-right" evidence="8">
        <dbReference type="Rhea" id="RHEA:76160"/>
    </physiologicalReaction>
</comment>
<dbReference type="EMBL" id="JASFZW010000004">
    <property type="protein sequence ID" value="KAK2078790.1"/>
    <property type="molecule type" value="Genomic_DNA"/>
</dbReference>
<evidence type="ECO:0008006" key="13">
    <source>
        <dbReference type="Google" id="ProtNLM"/>
    </source>
</evidence>
<feature type="transmembrane region" description="Helical" evidence="10">
    <location>
        <begin position="331"/>
        <end position="360"/>
    </location>
</feature>
<feature type="region of interest" description="Disordered" evidence="9">
    <location>
        <begin position="188"/>
        <end position="217"/>
    </location>
</feature>
<sequence length="398" mass="42658">MTRAHDLLVLAHLALWAQIGVMMRVYLSKIFVLGCSGSWGPCLAGSNGVYTGSLPANMLGSLIMGALAAASVLELESKKPVTILPAGHPWQLNVPLHIGLRTGLCGSLTTFGTWQVEVLTLAIRDNAWVNAVVAFLIGLCCPLISYVVGMHVALAVDRYLLAPEGEGVLEQRESFRVGEVAAELGGAAQELGSPEQESELQLERDLPRSSVRRSTEATVEESASATDKYMALYAGKKTHAATVLLLAAVLAGWSVGLALEEDHLWVRTSFLSSMLGIFGCWLRYVLAQSLNYQGQSRWPWYPMGTLAANMLGTAIDFGLQALLTKRGPSLGYWGGLVVSALQTGLCGALTTVSTLVAEIVKFSSLFPEEAHVYWYSLHTFGGGLLLGIAIYGWAGWTA</sequence>
<evidence type="ECO:0000256" key="5">
    <source>
        <dbReference type="ARBA" id="ARBA00022989"/>
    </source>
</evidence>
<evidence type="ECO:0000256" key="6">
    <source>
        <dbReference type="ARBA" id="ARBA00023136"/>
    </source>
</evidence>
<name>A0AAD9IKC8_PROWI</name>
<gene>
    <name evidence="11" type="ORF">QBZ16_003630</name>
</gene>
<feature type="transmembrane region" description="Helical" evidence="10">
    <location>
        <begin position="7"/>
        <end position="27"/>
    </location>
</feature>
<evidence type="ECO:0000256" key="9">
    <source>
        <dbReference type="SAM" id="MobiDB-lite"/>
    </source>
</evidence>
<dbReference type="Pfam" id="PF02537">
    <property type="entry name" value="CRCB"/>
    <property type="match status" value="2"/>
</dbReference>
<comment type="similarity">
    <text evidence="7">Belongs to the fluoride channel Fluc/FEX (TC 1.A.43) family.</text>
</comment>
<evidence type="ECO:0000256" key="8">
    <source>
        <dbReference type="ARBA" id="ARBA00035585"/>
    </source>
</evidence>
<protein>
    <recommendedName>
        <fullName evidence="13">Fluoride ion transporter CrcB</fullName>
    </recommendedName>
</protein>
<accession>A0AAD9IKC8</accession>
<evidence type="ECO:0000256" key="10">
    <source>
        <dbReference type="SAM" id="Phobius"/>
    </source>
</evidence>
<keyword evidence="5 10" id="KW-1133">Transmembrane helix</keyword>
<feature type="transmembrane region" description="Helical" evidence="10">
    <location>
        <begin position="128"/>
        <end position="148"/>
    </location>
</feature>
<comment type="subcellular location">
    <subcellularLocation>
        <location evidence="2">Cell membrane</location>
        <topology evidence="2">Multi-pass membrane protein</topology>
    </subcellularLocation>
</comment>
<comment type="function">
    <text evidence="1">Fluoride channel required for the rapid expulsion of cytoplasmic fluoride.</text>
</comment>
<organism evidence="11 12">
    <name type="scientific">Prototheca wickerhamii</name>
    <dbReference type="NCBI Taxonomy" id="3111"/>
    <lineage>
        <taxon>Eukaryota</taxon>
        <taxon>Viridiplantae</taxon>
        <taxon>Chlorophyta</taxon>
        <taxon>core chlorophytes</taxon>
        <taxon>Trebouxiophyceae</taxon>
        <taxon>Chlorellales</taxon>
        <taxon>Chlorellaceae</taxon>
        <taxon>Prototheca</taxon>
    </lineage>
</organism>
<keyword evidence="6 10" id="KW-0472">Membrane</keyword>
<dbReference type="PANTHER" id="PTHR28259">
    <property type="entry name" value="FLUORIDE EXPORT PROTEIN 1-RELATED"/>
    <property type="match status" value="1"/>
</dbReference>
<feature type="transmembrane region" description="Helical" evidence="10">
    <location>
        <begin position="54"/>
        <end position="73"/>
    </location>
</feature>
<evidence type="ECO:0000256" key="3">
    <source>
        <dbReference type="ARBA" id="ARBA00022475"/>
    </source>
</evidence>
<evidence type="ECO:0000256" key="4">
    <source>
        <dbReference type="ARBA" id="ARBA00022692"/>
    </source>
</evidence>
<evidence type="ECO:0000313" key="12">
    <source>
        <dbReference type="Proteomes" id="UP001255856"/>
    </source>
</evidence>
<feature type="transmembrane region" description="Helical" evidence="10">
    <location>
        <begin position="372"/>
        <end position="394"/>
    </location>
</feature>
<feature type="transmembrane region" description="Helical" evidence="10">
    <location>
        <begin position="240"/>
        <end position="259"/>
    </location>
</feature>
<evidence type="ECO:0000313" key="11">
    <source>
        <dbReference type="EMBL" id="KAK2078790.1"/>
    </source>
</evidence>
<dbReference type="Proteomes" id="UP001255856">
    <property type="component" value="Unassembled WGS sequence"/>
</dbReference>
<keyword evidence="4 10" id="KW-0812">Transmembrane</keyword>
<feature type="transmembrane region" description="Helical" evidence="10">
    <location>
        <begin position="265"/>
        <end position="286"/>
    </location>
</feature>
<keyword evidence="12" id="KW-1185">Reference proteome</keyword>
<feature type="transmembrane region" description="Helical" evidence="10">
    <location>
        <begin position="298"/>
        <end position="319"/>
    </location>
</feature>
<proteinExistence type="inferred from homology"/>